<keyword evidence="3" id="KW-0560">Oxidoreductase</keyword>
<evidence type="ECO:0000256" key="1">
    <source>
        <dbReference type="ARBA" id="ARBA00001961"/>
    </source>
</evidence>
<dbReference type="STRING" id="1406858.GCA_000710895_04239"/>
<dbReference type="GO" id="GO:0051213">
    <property type="term" value="F:dioxygenase activity"/>
    <property type="evidence" value="ECO:0007669"/>
    <property type="project" value="UniProtKB-KW"/>
</dbReference>
<keyword evidence="6" id="KW-1185">Reference proteome</keyword>
<evidence type="ECO:0000313" key="6">
    <source>
        <dbReference type="Proteomes" id="UP000255467"/>
    </source>
</evidence>
<evidence type="ECO:0000313" key="5">
    <source>
        <dbReference type="EMBL" id="SUA79502.1"/>
    </source>
</evidence>
<gene>
    <name evidence="5" type="ORF">NCTC1934_03820</name>
</gene>
<evidence type="ECO:0000256" key="2">
    <source>
        <dbReference type="ARBA" id="ARBA00022964"/>
    </source>
</evidence>
<accession>A0A378YQT2</accession>
<organism evidence="5 6">
    <name type="scientific">Nocardia otitidiscaviarum</name>
    <dbReference type="NCBI Taxonomy" id="1823"/>
    <lineage>
        <taxon>Bacteria</taxon>
        <taxon>Bacillati</taxon>
        <taxon>Actinomycetota</taxon>
        <taxon>Actinomycetes</taxon>
        <taxon>Mycobacteriales</taxon>
        <taxon>Nocardiaceae</taxon>
        <taxon>Nocardia</taxon>
    </lineage>
</organism>
<dbReference type="Proteomes" id="UP000255467">
    <property type="component" value="Unassembled WGS sequence"/>
</dbReference>
<dbReference type="AlphaFoldDB" id="A0A378YQT2"/>
<dbReference type="Pfam" id="PF13640">
    <property type="entry name" value="2OG-FeII_Oxy_3"/>
    <property type="match status" value="1"/>
</dbReference>
<dbReference type="EMBL" id="UGRY01000002">
    <property type="protein sequence ID" value="SUA79502.1"/>
    <property type="molecule type" value="Genomic_DNA"/>
</dbReference>
<dbReference type="InterPro" id="IPR006620">
    <property type="entry name" value="Pro_4_hyd_alph"/>
</dbReference>
<comment type="cofactor">
    <cofactor evidence="1">
        <name>L-ascorbate</name>
        <dbReference type="ChEBI" id="CHEBI:38290"/>
    </cofactor>
</comment>
<reference evidence="5 6" key="1">
    <citation type="submission" date="2018-06" db="EMBL/GenBank/DDBJ databases">
        <authorList>
            <consortium name="Pathogen Informatics"/>
            <person name="Doyle S."/>
        </authorList>
    </citation>
    <scope>NUCLEOTIDE SEQUENCE [LARGE SCALE GENOMIC DNA]</scope>
    <source>
        <strain evidence="5 6">NCTC1934</strain>
    </source>
</reference>
<dbReference type="GO" id="GO:0005506">
    <property type="term" value="F:iron ion binding"/>
    <property type="evidence" value="ECO:0007669"/>
    <property type="project" value="InterPro"/>
</dbReference>
<dbReference type="GO" id="GO:0016705">
    <property type="term" value="F:oxidoreductase activity, acting on paired donors, with incorporation or reduction of molecular oxygen"/>
    <property type="evidence" value="ECO:0007669"/>
    <property type="project" value="InterPro"/>
</dbReference>
<dbReference type="Gene3D" id="2.60.120.620">
    <property type="entry name" value="q2cbj1_9rhob like domain"/>
    <property type="match status" value="1"/>
</dbReference>
<sequence>MTDNTLRAIGELMGSVPSAGSFAAQHTGSAENLVIEVEGVGRLELPVTPNQARRLCEVARPARYGLREQTLLDANVRDTWEVPRERVAIDEGRWHKTLLPLLATLRAELGLVPDCELAAELHSMLVYEPGQFFQRHQDSEKTEGMIGTLVVTLPSAFTGGELVIDQQGARVVDRGSPERLSVVAFYSDCEHEVLPVAAGYRITLTYNLMAKGRTGPESTDFARHPSVALLAEQLRAHFTTPIESAASSFRRSTPRPPRQLVYLMDHQYSQNGFGWDRLKGSDVGRTGMLLAAAEIAGYDTALALAEVEECYEEEDYTTSMLIYRQRWERVADGWKCVESSEVDFDDEGEMIDPVPDDPARIPVRSDLPLQPNSDELGELRFSDLRLTWLIDRSGAAGKPDAARVQDEELCTGATTSALEPFASELEGYMGNEGNNANFWYRRAAIVVRPGRADL</sequence>
<proteinExistence type="predicted"/>
<keyword evidence="2" id="KW-0223">Dioxygenase</keyword>
<dbReference type="PANTHER" id="PTHR33099:SF7">
    <property type="entry name" value="MYND-TYPE DOMAIN-CONTAINING PROTEIN"/>
    <property type="match status" value="1"/>
</dbReference>
<dbReference type="GO" id="GO:0031418">
    <property type="term" value="F:L-ascorbic acid binding"/>
    <property type="evidence" value="ECO:0007669"/>
    <property type="project" value="InterPro"/>
</dbReference>
<name>A0A378YQT2_9NOCA</name>
<evidence type="ECO:0000256" key="3">
    <source>
        <dbReference type="ARBA" id="ARBA00023002"/>
    </source>
</evidence>
<protein>
    <recommendedName>
        <fullName evidence="4">Prolyl 4-hydroxylase alpha subunit domain-containing protein</fullName>
    </recommendedName>
</protein>
<feature type="domain" description="Prolyl 4-hydroxylase alpha subunit" evidence="4">
    <location>
        <begin position="38"/>
        <end position="209"/>
    </location>
</feature>
<dbReference type="PANTHER" id="PTHR33099">
    <property type="entry name" value="FE2OG DIOXYGENASE DOMAIN-CONTAINING PROTEIN"/>
    <property type="match status" value="1"/>
</dbReference>
<evidence type="ECO:0000259" key="4">
    <source>
        <dbReference type="SMART" id="SM00702"/>
    </source>
</evidence>
<dbReference type="SMART" id="SM00702">
    <property type="entry name" value="P4Hc"/>
    <property type="match status" value="1"/>
</dbReference>
<dbReference type="InterPro" id="IPR044862">
    <property type="entry name" value="Pro_4_hyd_alph_FE2OG_OXY"/>
</dbReference>